<dbReference type="Proteomes" id="UP001549749">
    <property type="component" value="Unassembled WGS sequence"/>
</dbReference>
<dbReference type="EMBL" id="JBEXAC010000002">
    <property type="protein sequence ID" value="MET6999675.1"/>
    <property type="molecule type" value="Genomic_DNA"/>
</dbReference>
<sequence length="149" mass="16357">MPMKFRWLMPAFFAGIAGLTSCEKKETVPQDAFSFKVDGMAYNANQIFTEIIDTAGKKALIVDGVSNNFVNHQELIVFFPDVIKPGTNTRASLTLMNIKQEGVGYITSTLTVNITSINSKYAEGTFTGTLTSGETEKPLTDGTFKVYIH</sequence>
<comment type="caution">
    <text evidence="1">The sequence shown here is derived from an EMBL/GenBank/DDBJ whole genome shotgun (WGS) entry which is preliminary data.</text>
</comment>
<accession>A0ABV2T9G9</accession>
<reference evidence="1 2" key="1">
    <citation type="submission" date="2024-06" db="EMBL/GenBank/DDBJ databases">
        <title>Chitinophaga defluvii sp. nov., isolated from municipal sewage.</title>
        <authorList>
            <person name="Zhang L."/>
        </authorList>
    </citation>
    <scope>NUCLEOTIDE SEQUENCE [LARGE SCALE GENOMIC DNA]</scope>
    <source>
        <strain evidence="1 2">H8</strain>
    </source>
</reference>
<name>A0ABV2T9G9_9BACT</name>
<dbReference type="PROSITE" id="PS51257">
    <property type="entry name" value="PROKAR_LIPOPROTEIN"/>
    <property type="match status" value="1"/>
</dbReference>
<evidence type="ECO:0000313" key="1">
    <source>
        <dbReference type="EMBL" id="MET6999675.1"/>
    </source>
</evidence>
<gene>
    <name evidence="1" type="ORF">ABR189_19960</name>
</gene>
<protein>
    <recommendedName>
        <fullName evidence="3">DUF4843 domain-containing protein</fullName>
    </recommendedName>
</protein>
<keyword evidence="2" id="KW-1185">Reference proteome</keyword>
<evidence type="ECO:0008006" key="3">
    <source>
        <dbReference type="Google" id="ProtNLM"/>
    </source>
</evidence>
<dbReference type="RefSeq" id="WP_354662239.1">
    <property type="nucleotide sequence ID" value="NZ_JBEXAC010000002.1"/>
</dbReference>
<evidence type="ECO:0000313" key="2">
    <source>
        <dbReference type="Proteomes" id="UP001549749"/>
    </source>
</evidence>
<proteinExistence type="predicted"/>
<organism evidence="1 2">
    <name type="scientific">Chitinophaga defluvii</name>
    <dbReference type="NCBI Taxonomy" id="3163343"/>
    <lineage>
        <taxon>Bacteria</taxon>
        <taxon>Pseudomonadati</taxon>
        <taxon>Bacteroidota</taxon>
        <taxon>Chitinophagia</taxon>
        <taxon>Chitinophagales</taxon>
        <taxon>Chitinophagaceae</taxon>
        <taxon>Chitinophaga</taxon>
    </lineage>
</organism>